<dbReference type="AlphaFoldDB" id="A0A5J5RTP8"/>
<protein>
    <submittedName>
        <fullName evidence="1">Uncharacterized protein</fullName>
    </submittedName>
</protein>
<accession>A0A5J5RTP8</accession>
<proteinExistence type="predicted"/>
<organism evidence="1 2">
    <name type="scientific">Gossypium barbadense</name>
    <name type="common">Sea Island cotton</name>
    <name type="synonym">Hibiscus barbadensis</name>
    <dbReference type="NCBI Taxonomy" id="3634"/>
    <lineage>
        <taxon>Eukaryota</taxon>
        <taxon>Viridiplantae</taxon>
        <taxon>Streptophyta</taxon>
        <taxon>Embryophyta</taxon>
        <taxon>Tracheophyta</taxon>
        <taxon>Spermatophyta</taxon>
        <taxon>Magnoliopsida</taxon>
        <taxon>eudicotyledons</taxon>
        <taxon>Gunneridae</taxon>
        <taxon>Pentapetalae</taxon>
        <taxon>rosids</taxon>
        <taxon>malvids</taxon>
        <taxon>Malvales</taxon>
        <taxon>Malvaceae</taxon>
        <taxon>Malvoideae</taxon>
        <taxon>Gossypium</taxon>
    </lineage>
</organism>
<name>A0A5J5RTP8_GOSBA</name>
<reference evidence="2" key="1">
    <citation type="journal article" date="2020" name="Nat. Genet.">
        <title>Genomic diversifications of five Gossypium allopolyploid species and their impact on cotton improvement.</title>
        <authorList>
            <person name="Chen Z.J."/>
            <person name="Sreedasyam A."/>
            <person name="Ando A."/>
            <person name="Song Q."/>
            <person name="De Santiago L.M."/>
            <person name="Hulse-Kemp A.M."/>
            <person name="Ding M."/>
            <person name="Ye W."/>
            <person name="Kirkbride R.C."/>
            <person name="Jenkins J."/>
            <person name="Plott C."/>
            <person name="Lovell J."/>
            <person name="Lin Y.M."/>
            <person name="Vaughn R."/>
            <person name="Liu B."/>
            <person name="Simpson S."/>
            <person name="Scheffler B.E."/>
            <person name="Wen L."/>
            <person name="Saski C.A."/>
            <person name="Grover C.E."/>
            <person name="Hu G."/>
            <person name="Conover J.L."/>
            <person name="Carlson J.W."/>
            <person name="Shu S."/>
            <person name="Boston L.B."/>
            <person name="Williams M."/>
            <person name="Peterson D.G."/>
            <person name="McGee K."/>
            <person name="Jones D.C."/>
            <person name="Wendel J.F."/>
            <person name="Stelly D.M."/>
            <person name="Grimwood J."/>
            <person name="Schmutz J."/>
        </authorList>
    </citation>
    <scope>NUCLEOTIDE SEQUENCE [LARGE SCALE GENOMIC DNA]</scope>
    <source>
        <strain evidence="2">cv. 3-79</strain>
    </source>
</reference>
<dbReference type="EMBL" id="CM018218">
    <property type="protein sequence ID" value="KAB2034615.1"/>
    <property type="molecule type" value="Genomic_DNA"/>
</dbReference>
<dbReference type="Proteomes" id="UP000327439">
    <property type="component" value="Chromosome D04"/>
</dbReference>
<keyword evidence="2" id="KW-1185">Reference proteome</keyword>
<gene>
    <name evidence="1" type="ORF">ES319_D04G098200v1</name>
</gene>
<evidence type="ECO:0000313" key="2">
    <source>
        <dbReference type="Proteomes" id="UP000327439"/>
    </source>
</evidence>
<evidence type="ECO:0000313" key="1">
    <source>
        <dbReference type="EMBL" id="KAB2034615.1"/>
    </source>
</evidence>
<dbReference type="OrthoDB" id="1138139at2759"/>
<sequence>MDNSCSFISCDKLDRMATWVGACMASAFFASLEQCSSKDRLLMFIKLVVQDEPQSQPDPAAANRPTAGKLNIDCLVF</sequence>